<feature type="compositionally biased region" description="Low complexity" evidence="1">
    <location>
        <begin position="531"/>
        <end position="545"/>
    </location>
</feature>
<feature type="region of interest" description="Disordered" evidence="1">
    <location>
        <begin position="531"/>
        <end position="562"/>
    </location>
</feature>
<reference evidence="2" key="1">
    <citation type="journal article" date="2016" name="Nature">
        <title>Redefining the invertebrate RNA virosphere.</title>
        <authorList>
            <person name="Shi M."/>
            <person name="Lin X.D."/>
            <person name="Tian J.H."/>
            <person name="Chen L.J."/>
            <person name="Chen X."/>
            <person name="Li C.X."/>
            <person name="Qin X.C."/>
            <person name="Li J."/>
            <person name="Cao J.P."/>
            <person name="Eden J.S."/>
            <person name="Buchmann J."/>
            <person name="Wang W."/>
            <person name="Xu J."/>
            <person name="Holmes E.C."/>
            <person name="Zhang Y.Z."/>
        </authorList>
    </citation>
    <scope>NUCLEOTIDE SEQUENCE</scope>
    <source>
        <strain evidence="2">BHZC36678</strain>
    </source>
</reference>
<evidence type="ECO:0000256" key="1">
    <source>
        <dbReference type="SAM" id="MobiDB-lite"/>
    </source>
</evidence>
<protein>
    <submittedName>
        <fullName evidence="2">Uncharacterized protein</fullName>
    </submittedName>
</protein>
<sequence length="562" mass="61829">MNKSFDYAQYLEFAELQNIDPKDRLTEDEFNSPDVTTEKEGGDSVVLRAIVPPNPTPNAVNSAIDLLGKLASTEAGKRIIGSAKSRLSARINAEASKFGQAFNVGESTMPGTGSSSGMGGSSYGSGGAARFNFGMVSMNPVPIKFNLTTPIVPNCYPDYFLDSDSHYNSDCHITGARLTWENMDSKMDSFFSNVLVNELVVKLQQNNKFRINLADMDSANIKEYLESLTVALNCIYCATSIFQYCQPENKHRNLAMFKLRDAFSSDAVERVYEMIRIVATYPIPPRLNEMLWFLNQNYKASENPGSTLLKFIPFSLGLTPNPGFFPASMVDHFNGVMVSTMARLTADANRRVAATLGSAAPSWVNNDVLAPSPEVMFSPNFNTIWANSPFINGGNYSPHVSGPSIGIMYASHAGRLDGAAYGLTAIRNTTSNVWEPSMFLPESSTFSTTNVSNRFAYEQSTNRFDNMFINNALPFQRGECHVSLSYNIPSIPVMPFGAELREGVNIYSVRDTSIQLMEWLFGIDTIKGTTNNSGSSNTSVSQRSSNPKRGRRMKNSTDIVSK</sequence>
<organism evidence="2">
    <name type="scientific">Beihai picobirna-like virus 12</name>
    <dbReference type="NCBI Taxonomy" id="1922517"/>
    <lineage>
        <taxon>Viruses</taxon>
        <taxon>Riboviria</taxon>
    </lineage>
</organism>
<proteinExistence type="predicted"/>
<name>A0A1L3KLJ2_9VIRU</name>
<dbReference type="EMBL" id="KX884078">
    <property type="protein sequence ID" value="APG78189.1"/>
    <property type="molecule type" value="Genomic_RNA"/>
</dbReference>
<accession>A0A1L3KLJ2</accession>
<evidence type="ECO:0000313" key="2">
    <source>
        <dbReference type="EMBL" id="APG78189.1"/>
    </source>
</evidence>